<dbReference type="AlphaFoldDB" id="A0A0G1C017"/>
<dbReference type="Proteomes" id="UP000034213">
    <property type="component" value="Unassembled WGS sequence"/>
</dbReference>
<dbReference type="PANTHER" id="PTHR30255">
    <property type="entry name" value="SINGLE-STRANDED-DNA-SPECIFIC EXONUCLEASE RECJ"/>
    <property type="match status" value="1"/>
</dbReference>
<dbReference type="PANTHER" id="PTHR30255:SF2">
    <property type="entry name" value="SINGLE-STRANDED-DNA-SPECIFIC EXONUCLEASE RECJ"/>
    <property type="match status" value="1"/>
</dbReference>
<evidence type="ECO:0000313" key="3">
    <source>
        <dbReference type="EMBL" id="KKS78922.1"/>
    </source>
</evidence>
<evidence type="ECO:0000313" key="4">
    <source>
        <dbReference type="Proteomes" id="UP000034213"/>
    </source>
</evidence>
<organism evidence="3 4">
    <name type="scientific">Candidatus Beckwithbacteria bacterium GW2011_GWA2_43_10</name>
    <dbReference type="NCBI Taxonomy" id="1618369"/>
    <lineage>
        <taxon>Bacteria</taxon>
        <taxon>Candidatus Beckwithiibacteriota</taxon>
    </lineage>
</organism>
<keyword evidence="3" id="KW-0269">Exonuclease</keyword>
<dbReference type="InterPro" id="IPR051673">
    <property type="entry name" value="SSDNA_exonuclease_RecJ"/>
</dbReference>
<keyword evidence="3" id="KW-0540">Nuclease</keyword>
<dbReference type="GO" id="GO:0004527">
    <property type="term" value="F:exonuclease activity"/>
    <property type="evidence" value="ECO:0007669"/>
    <property type="project" value="UniProtKB-KW"/>
</dbReference>
<comment type="caution">
    <text evidence="3">The sequence shown here is derived from an EMBL/GenBank/DDBJ whole genome shotgun (WGS) entry which is preliminary data.</text>
</comment>
<accession>A0A0G1C017</accession>
<sequence>PQPLFATKKVKLLSFRSVGQDNKHLKLSLRGDSLQVEAIAFSFGHLAQKLTPGQLVDIVYMIESNEWNGKKSLQLKIKDITIDK</sequence>
<feature type="domain" description="RecJ OB" evidence="2">
    <location>
        <begin position="1"/>
        <end position="79"/>
    </location>
</feature>
<dbReference type="Gene3D" id="2.40.50.460">
    <property type="match status" value="1"/>
</dbReference>
<feature type="non-terminal residue" evidence="3">
    <location>
        <position position="1"/>
    </location>
</feature>
<protein>
    <submittedName>
        <fullName evidence="3">Single-stranded-DNA-specific exonuclease RecJ</fullName>
    </submittedName>
</protein>
<keyword evidence="1" id="KW-0378">Hydrolase</keyword>
<dbReference type="InterPro" id="IPR041122">
    <property type="entry name" value="RecJ_OB"/>
</dbReference>
<name>A0A0G1C017_9BACT</name>
<evidence type="ECO:0000256" key="1">
    <source>
        <dbReference type="ARBA" id="ARBA00022801"/>
    </source>
</evidence>
<dbReference type="Pfam" id="PF17768">
    <property type="entry name" value="RecJ_OB"/>
    <property type="match status" value="1"/>
</dbReference>
<dbReference type="EMBL" id="LCEW01000047">
    <property type="protein sequence ID" value="KKS78922.1"/>
    <property type="molecule type" value="Genomic_DNA"/>
</dbReference>
<evidence type="ECO:0000259" key="2">
    <source>
        <dbReference type="Pfam" id="PF17768"/>
    </source>
</evidence>
<proteinExistence type="predicted"/>
<gene>
    <name evidence="3" type="ORF">UV54_C0047G0010</name>
</gene>
<reference evidence="3 4" key="1">
    <citation type="journal article" date="2015" name="Nature">
        <title>rRNA introns, odd ribosomes, and small enigmatic genomes across a large radiation of phyla.</title>
        <authorList>
            <person name="Brown C.T."/>
            <person name="Hug L.A."/>
            <person name="Thomas B.C."/>
            <person name="Sharon I."/>
            <person name="Castelle C.J."/>
            <person name="Singh A."/>
            <person name="Wilkins M.J."/>
            <person name="Williams K.H."/>
            <person name="Banfield J.F."/>
        </authorList>
    </citation>
    <scope>NUCLEOTIDE SEQUENCE [LARGE SCALE GENOMIC DNA]</scope>
</reference>
<dbReference type="STRING" id="1618369.UV54_C0047G0010"/>